<keyword evidence="2" id="KW-0732">Signal</keyword>
<dbReference type="Proteomes" id="UP001199314">
    <property type="component" value="Unassembled WGS sequence"/>
</dbReference>
<feature type="signal peptide" evidence="2">
    <location>
        <begin position="1"/>
        <end position="19"/>
    </location>
</feature>
<accession>A0ABS7XJQ9</accession>
<evidence type="ECO:0000313" key="4">
    <source>
        <dbReference type="Proteomes" id="UP001199314"/>
    </source>
</evidence>
<keyword evidence="4" id="KW-1185">Reference proteome</keyword>
<comment type="caution">
    <text evidence="3">The sequence shown here is derived from an EMBL/GenBank/DDBJ whole genome shotgun (WGS) entry which is preliminary data.</text>
</comment>
<feature type="region of interest" description="Disordered" evidence="1">
    <location>
        <begin position="164"/>
        <end position="184"/>
    </location>
</feature>
<gene>
    <name evidence="3" type="ORF">LB452_09800</name>
</gene>
<evidence type="ECO:0000256" key="2">
    <source>
        <dbReference type="SAM" id="SignalP"/>
    </source>
</evidence>
<evidence type="ECO:0008006" key="5">
    <source>
        <dbReference type="Google" id="ProtNLM"/>
    </source>
</evidence>
<organism evidence="3 4">
    <name type="scientific">Psychroflexus longus</name>
    <dbReference type="NCBI Taxonomy" id="2873596"/>
    <lineage>
        <taxon>Bacteria</taxon>
        <taxon>Pseudomonadati</taxon>
        <taxon>Bacteroidota</taxon>
        <taxon>Flavobacteriia</taxon>
        <taxon>Flavobacteriales</taxon>
        <taxon>Flavobacteriaceae</taxon>
        <taxon>Psychroflexus</taxon>
    </lineage>
</organism>
<reference evidence="4" key="1">
    <citation type="submission" date="2023-07" db="EMBL/GenBank/DDBJ databases">
        <title>Novel species isolated from saline lakes on Tibetan Plateau.</title>
        <authorList>
            <person name="Lu H."/>
        </authorList>
    </citation>
    <scope>NUCLEOTIDE SEQUENCE [LARGE SCALE GENOMIC DNA]</scope>
    <source>
        <strain evidence="4">CAK8W</strain>
    </source>
</reference>
<dbReference type="RefSeq" id="WP_224461563.1">
    <property type="nucleotide sequence ID" value="NZ_JAIQZE010000010.1"/>
</dbReference>
<dbReference type="EMBL" id="JAIQZE010000010">
    <property type="protein sequence ID" value="MBZ9779217.1"/>
    <property type="molecule type" value="Genomic_DNA"/>
</dbReference>
<feature type="chain" id="PRO_5046033266" description="GLPGLI family protein" evidence="2">
    <location>
        <begin position="20"/>
        <end position="184"/>
    </location>
</feature>
<name>A0ABS7XJQ9_9FLAO</name>
<protein>
    <recommendedName>
        <fullName evidence="5">GLPGLI family protein</fullName>
    </recommendedName>
</protein>
<evidence type="ECO:0000256" key="1">
    <source>
        <dbReference type="SAM" id="MobiDB-lite"/>
    </source>
</evidence>
<evidence type="ECO:0000313" key="3">
    <source>
        <dbReference type="EMBL" id="MBZ9779217.1"/>
    </source>
</evidence>
<proteinExistence type="predicted"/>
<sequence>MKTLFSTVLYLLILSSAHSQVWLDNTCPIEIEISNEDYTSSKSNNLLTLIIDQEGKLLMNGIKKEGISEIKLKETVYDFITNPNKEKTKADSSKQAIIALGSYGEHDSYDLILTYVREVYLYAWDTTAEEKYETFYANLDCKKRKKIRNGNFPYNVIELNSEEDTKKPSFSPGVPTFSGDVIDN</sequence>